<dbReference type="Proteomes" id="UP000636800">
    <property type="component" value="Chromosome 1"/>
</dbReference>
<reference evidence="3 4" key="1">
    <citation type="journal article" date="2020" name="Nat. Food">
        <title>A phased Vanilla planifolia genome enables genetic improvement of flavour and production.</title>
        <authorList>
            <person name="Hasing T."/>
            <person name="Tang H."/>
            <person name="Brym M."/>
            <person name="Khazi F."/>
            <person name="Huang T."/>
            <person name="Chambers A.H."/>
        </authorList>
    </citation>
    <scope>NUCLEOTIDE SEQUENCE [LARGE SCALE GENOMIC DNA]</scope>
    <source>
        <tissue evidence="3">Leaf</tissue>
    </source>
</reference>
<accession>A0A835S225</accession>
<comment type="caution">
    <text evidence="3">The sequence shown here is derived from an EMBL/GenBank/DDBJ whole genome shotgun (WGS) entry which is preliminary data.</text>
</comment>
<dbReference type="GO" id="GO:0016788">
    <property type="term" value="F:hydrolase activity, acting on ester bonds"/>
    <property type="evidence" value="ECO:0007669"/>
    <property type="project" value="InterPro"/>
</dbReference>
<protein>
    <submittedName>
        <fullName evidence="3">Uncharacterized protein</fullName>
    </submittedName>
</protein>
<evidence type="ECO:0000256" key="2">
    <source>
        <dbReference type="SAM" id="MobiDB-lite"/>
    </source>
</evidence>
<feature type="region of interest" description="Disordered" evidence="2">
    <location>
        <begin position="1"/>
        <end position="28"/>
    </location>
</feature>
<keyword evidence="4" id="KW-1185">Reference proteome</keyword>
<dbReference type="InterPro" id="IPR007312">
    <property type="entry name" value="Phosphoesterase"/>
</dbReference>
<name>A0A835S225_VANPL</name>
<dbReference type="OrthoDB" id="60033at2759"/>
<dbReference type="PANTHER" id="PTHR31956:SF26">
    <property type="entry name" value="NON-SPECIFIC PHOSPHOLIPASE C2"/>
    <property type="match status" value="1"/>
</dbReference>
<sequence>MVSPWIEKGTVVHGPNGSPTPTSEYEHSLNTSYGEENFNLPSPYLTKRDAWAGTFDAHIAKPEPEPRTNCPMQLPIPVKIRKSEANEQVGLSEFQQELVQLASVINGDHLLKNFHPYHQANER</sequence>
<feature type="compositionally biased region" description="Polar residues" evidence="2">
    <location>
        <begin position="17"/>
        <end position="28"/>
    </location>
</feature>
<dbReference type="PANTHER" id="PTHR31956">
    <property type="entry name" value="NON-SPECIFIC PHOSPHOLIPASE C4-RELATED"/>
    <property type="match status" value="1"/>
</dbReference>
<evidence type="ECO:0000256" key="1">
    <source>
        <dbReference type="ARBA" id="ARBA00022801"/>
    </source>
</evidence>
<evidence type="ECO:0000313" key="4">
    <source>
        <dbReference type="Proteomes" id="UP000636800"/>
    </source>
</evidence>
<dbReference type="EMBL" id="JADCNL010000001">
    <property type="protein sequence ID" value="KAG0498900.1"/>
    <property type="molecule type" value="Genomic_DNA"/>
</dbReference>
<gene>
    <name evidence="3" type="ORF">HPP92_003591</name>
</gene>
<dbReference type="Gene3D" id="3.40.720.10">
    <property type="entry name" value="Alkaline Phosphatase, subunit A"/>
    <property type="match status" value="1"/>
</dbReference>
<keyword evidence="1" id="KW-0378">Hydrolase</keyword>
<evidence type="ECO:0000313" key="3">
    <source>
        <dbReference type="EMBL" id="KAG0498900.1"/>
    </source>
</evidence>
<dbReference type="GO" id="GO:0009395">
    <property type="term" value="P:phospholipid catabolic process"/>
    <property type="evidence" value="ECO:0007669"/>
    <property type="project" value="TreeGrafter"/>
</dbReference>
<proteinExistence type="predicted"/>
<organism evidence="3 4">
    <name type="scientific">Vanilla planifolia</name>
    <name type="common">Vanilla</name>
    <dbReference type="NCBI Taxonomy" id="51239"/>
    <lineage>
        <taxon>Eukaryota</taxon>
        <taxon>Viridiplantae</taxon>
        <taxon>Streptophyta</taxon>
        <taxon>Embryophyta</taxon>
        <taxon>Tracheophyta</taxon>
        <taxon>Spermatophyta</taxon>
        <taxon>Magnoliopsida</taxon>
        <taxon>Liliopsida</taxon>
        <taxon>Asparagales</taxon>
        <taxon>Orchidaceae</taxon>
        <taxon>Vanilloideae</taxon>
        <taxon>Vanilleae</taxon>
        <taxon>Vanilla</taxon>
    </lineage>
</organism>
<dbReference type="AlphaFoldDB" id="A0A835S225"/>
<dbReference type="InterPro" id="IPR017850">
    <property type="entry name" value="Alkaline_phosphatase_core_sf"/>
</dbReference>